<evidence type="ECO:0000313" key="7">
    <source>
        <dbReference type="Proteomes" id="UP000231701"/>
    </source>
</evidence>
<dbReference type="CDD" id="cd03528">
    <property type="entry name" value="Rieske_RO_ferredoxin"/>
    <property type="match status" value="1"/>
</dbReference>
<evidence type="ECO:0000259" key="5">
    <source>
        <dbReference type="PROSITE" id="PS51296"/>
    </source>
</evidence>
<dbReference type="PROSITE" id="PS51296">
    <property type="entry name" value="RIESKE"/>
    <property type="match status" value="1"/>
</dbReference>
<evidence type="ECO:0000256" key="4">
    <source>
        <dbReference type="ARBA" id="ARBA00023014"/>
    </source>
</evidence>
<dbReference type="SUPFAM" id="SSF50022">
    <property type="entry name" value="ISP domain"/>
    <property type="match status" value="1"/>
</dbReference>
<keyword evidence="7" id="KW-1185">Reference proteome</keyword>
<name>A0A2K8KXH3_MARES</name>
<feature type="domain" description="Rieske" evidence="5">
    <location>
        <begin position="5"/>
        <end position="100"/>
    </location>
</feature>
<dbReference type="Proteomes" id="UP000231701">
    <property type="component" value="Chromosome"/>
</dbReference>
<sequence length="104" mass="11288">MSEWIDVVAESALPAGSRKVVVTPYAEIAVFNLDGEFFAIEDVCTHDGGELASGACEGDQIICPRHGARFCIRDGRSLTPPAYENIDTFPVRVENGMVQVDLDD</sequence>
<keyword evidence="6" id="KW-0560">Oxidoreductase</keyword>
<protein>
    <submittedName>
        <fullName evidence="6">3-phenylpropionate/trans-cinnamate dioxygenase ferredoxin subunit</fullName>
    </submittedName>
</protein>
<organism evidence="6 7">
    <name type="scientific">Mariprofundus aestuarium</name>
    <dbReference type="NCBI Taxonomy" id="1921086"/>
    <lineage>
        <taxon>Bacteria</taxon>
        <taxon>Pseudomonadati</taxon>
        <taxon>Pseudomonadota</taxon>
        <taxon>Candidatius Mariprofundia</taxon>
        <taxon>Mariprofundales</taxon>
        <taxon>Mariprofundaceae</taxon>
        <taxon>Mariprofundus</taxon>
    </lineage>
</organism>
<dbReference type="OrthoDB" id="5295822at2"/>
<dbReference type="PANTHER" id="PTHR21496:SF23">
    <property type="entry name" value="3-PHENYLPROPIONATE_CINNAMIC ACID DIOXYGENASE FERREDOXIN SUBUNIT"/>
    <property type="match status" value="1"/>
</dbReference>
<gene>
    <name evidence="6" type="ORF">Ga0123461_0086</name>
</gene>
<accession>A0A2K8KXH3</accession>
<evidence type="ECO:0000256" key="3">
    <source>
        <dbReference type="ARBA" id="ARBA00023004"/>
    </source>
</evidence>
<keyword evidence="2" id="KW-0479">Metal-binding</keyword>
<evidence type="ECO:0000256" key="2">
    <source>
        <dbReference type="ARBA" id="ARBA00022723"/>
    </source>
</evidence>
<dbReference type="InterPro" id="IPR036922">
    <property type="entry name" value="Rieske_2Fe-2S_sf"/>
</dbReference>
<dbReference type="GO" id="GO:0051537">
    <property type="term" value="F:2 iron, 2 sulfur cluster binding"/>
    <property type="evidence" value="ECO:0007669"/>
    <property type="project" value="UniProtKB-KW"/>
</dbReference>
<dbReference type="GO" id="GO:0051213">
    <property type="term" value="F:dioxygenase activity"/>
    <property type="evidence" value="ECO:0007669"/>
    <property type="project" value="UniProtKB-KW"/>
</dbReference>
<dbReference type="RefSeq" id="WP_100276538.1">
    <property type="nucleotide sequence ID" value="NZ_CP018799.1"/>
</dbReference>
<keyword evidence="4" id="KW-0411">Iron-sulfur</keyword>
<keyword evidence="3" id="KW-0408">Iron</keyword>
<dbReference type="AlphaFoldDB" id="A0A2K8KXH3"/>
<dbReference type="Pfam" id="PF00355">
    <property type="entry name" value="Rieske"/>
    <property type="match status" value="1"/>
</dbReference>
<keyword evidence="6" id="KW-0223">Dioxygenase</keyword>
<keyword evidence="1" id="KW-0001">2Fe-2S</keyword>
<dbReference type="PANTHER" id="PTHR21496">
    <property type="entry name" value="FERREDOXIN-RELATED"/>
    <property type="match status" value="1"/>
</dbReference>
<evidence type="ECO:0000256" key="1">
    <source>
        <dbReference type="ARBA" id="ARBA00022714"/>
    </source>
</evidence>
<dbReference type="EMBL" id="CP018799">
    <property type="protein sequence ID" value="ATX78539.1"/>
    <property type="molecule type" value="Genomic_DNA"/>
</dbReference>
<dbReference type="KEGG" id="maes:Ga0123461_0086"/>
<evidence type="ECO:0000313" key="6">
    <source>
        <dbReference type="EMBL" id="ATX78539.1"/>
    </source>
</evidence>
<reference evidence="6 7" key="1">
    <citation type="submission" date="2016-12" db="EMBL/GenBank/DDBJ databases">
        <title>Isolation and genomic insights into novel planktonic Zetaproteobacteria from stratified waters of the Chesapeake Bay.</title>
        <authorList>
            <person name="McAllister S.M."/>
            <person name="Kato S."/>
            <person name="Chan C.S."/>
            <person name="Chiu B.K."/>
            <person name="Field E.K."/>
        </authorList>
    </citation>
    <scope>NUCLEOTIDE SEQUENCE [LARGE SCALE GENOMIC DNA]</scope>
    <source>
        <strain evidence="6 7">CP-5</strain>
    </source>
</reference>
<dbReference type="Gene3D" id="2.102.10.10">
    <property type="entry name" value="Rieske [2Fe-2S] iron-sulphur domain"/>
    <property type="match status" value="1"/>
</dbReference>
<dbReference type="GO" id="GO:0046872">
    <property type="term" value="F:metal ion binding"/>
    <property type="evidence" value="ECO:0007669"/>
    <property type="project" value="UniProtKB-KW"/>
</dbReference>
<dbReference type="InterPro" id="IPR017941">
    <property type="entry name" value="Rieske_2Fe-2S"/>
</dbReference>
<proteinExistence type="predicted"/>